<sequence length="72" mass="8370">MFGNPSSTYGDAQHLVLSFPPICPSIKKIRVFIPVQSPFNFGSLFKIHTFFVTDLENLFLILRVHPFFFFFI</sequence>
<evidence type="ECO:0000313" key="2">
    <source>
        <dbReference type="Proteomes" id="UP000215914"/>
    </source>
</evidence>
<reference evidence="1" key="1">
    <citation type="journal article" date="2017" name="Nature">
        <title>The sunflower genome provides insights into oil metabolism, flowering and Asterid evolution.</title>
        <authorList>
            <person name="Badouin H."/>
            <person name="Gouzy J."/>
            <person name="Grassa C.J."/>
            <person name="Murat F."/>
            <person name="Staton S.E."/>
            <person name="Cottret L."/>
            <person name="Lelandais-Briere C."/>
            <person name="Owens G.L."/>
            <person name="Carrere S."/>
            <person name="Mayjonade B."/>
            <person name="Legrand L."/>
            <person name="Gill N."/>
            <person name="Kane N.C."/>
            <person name="Bowers J.E."/>
            <person name="Hubner S."/>
            <person name="Bellec A."/>
            <person name="Berard A."/>
            <person name="Berges H."/>
            <person name="Blanchet N."/>
            <person name="Boniface M.C."/>
            <person name="Brunel D."/>
            <person name="Catrice O."/>
            <person name="Chaidir N."/>
            <person name="Claudel C."/>
            <person name="Donnadieu C."/>
            <person name="Faraut T."/>
            <person name="Fievet G."/>
            <person name="Helmstetter N."/>
            <person name="King M."/>
            <person name="Knapp S.J."/>
            <person name="Lai Z."/>
            <person name="Le Paslier M.C."/>
            <person name="Lippi Y."/>
            <person name="Lorenzon L."/>
            <person name="Mandel J.R."/>
            <person name="Marage G."/>
            <person name="Marchand G."/>
            <person name="Marquand E."/>
            <person name="Bret-Mestries E."/>
            <person name="Morien E."/>
            <person name="Nambeesan S."/>
            <person name="Nguyen T."/>
            <person name="Pegot-Espagnet P."/>
            <person name="Pouilly N."/>
            <person name="Raftis F."/>
            <person name="Sallet E."/>
            <person name="Schiex T."/>
            <person name="Thomas J."/>
            <person name="Vandecasteele C."/>
            <person name="Vares D."/>
            <person name="Vear F."/>
            <person name="Vautrin S."/>
            <person name="Crespi M."/>
            <person name="Mangin B."/>
            <person name="Burke J.M."/>
            <person name="Salse J."/>
            <person name="Munos S."/>
            <person name="Vincourt P."/>
            <person name="Rieseberg L.H."/>
            <person name="Langlade N.B."/>
        </authorList>
    </citation>
    <scope>NUCLEOTIDE SEQUENCE</scope>
    <source>
        <tissue evidence="1">Leaves</tissue>
    </source>
</reference>
<protein>
    <submittedName>
        <fullName evidence="1">Uncharacterized protein</fullName>
    </submittedName>
</protein>
<evidence type="ECO:0000313" key="1">
    <source>
        <dbReference type="EMBL" id="KAF5816554.1"/>
    </source>
</evidence>
<reference evidence="1" key="2">
    <citation type="submission" date="2020-06" db="EMBL/GenBank/DDBJ databases">
        <title>Helianthus annuus Genome sequencing and assembly Release 2.</title>
        <authorList>
            <person name="Gouzy J."/>
            <person name="Langlade N."/>
            <person name="Munos S."/>
        </authorList>
    </citation>
    <scope>NUCLEOTIDE SEQUENCE</scope>
    <source>
        <tissue evidence="1">Leaves</tissue>
    </source>
</reference>
<dbReference type="Proteomes" id="UP000215914">
    <property type="component" value="Unassembled WGS sequence"/>
</dbReference>
<gene>
    <name evidence="1" type="ORF">HanXRQr2_Chr03g0135571</name>
</gene>
<dbReference type="AlphaFoldDB" id="A0A9K3JJX9"/>
<keyword evidence="2" id="KW-1185">Reference proteome</keyword>
<accession>A0A9K3JJX9</accession>
<dbReference type="EMBL" id="MNCJ02000318">
    <property type="protein sequence ID" value="KAF5816554.1"/>
    <property type="molecule type" value="Genomic_DNA"/>
</dbReference>
<dbReference type="Gramene" id="mRNA:HanXRQr2_Chr03g0135571">
    <property type="protein sequence ID" value="CDS:HanXRQr2_Chr03g0135571.1"/>
    <property type="gene ID" value="HanXRQr2_Chr03g0135571"/>
</dbReference>
<organism evidence="1 2">
    <name type="scientific">Helianthus annuus</name>
    <name type="common">Common sunflower</name>
    <dbReference type="NCBI Taxonomy" id="4232"/>
    <lineage>
        <taxon>Eukaryota</taxon>
        <taxon>Viridiplantae</taxon>
        <taxon>Streptophyta</taxon>
        <taxon>Embryophyta</taxon>
        <taxon>Tracheophyta</taxon>
        <taxon>Spermatophyta</taxon>
        <taxon>Magnoliopsida</taxon>
        <taxon>eudicotyledons</taxon>
        <taxon>Gunneridae</taxon>
        <taxon>Pentapetalae</taxon>
        <taxon>asterids</taxon>
        <taxon>campanulids</taxon>
        <taxon>Asterales</taxon>
        <taxon>Asteraceae</taxon>
        <taxon>Asteroideae</taxon>
        <taxon>Heliantheae alliance</taxon>
        <taxon>Heliantheae</taxon>
        <taxon>Helianthus</taxon>
    </lineage>
</organism>
<proteinExistence type="predicted"/>
<name>A0A9K3JJX9_HELAN</name>
<comment type="caution">
    <text evidence="1">The sequence shown here is derived from an EMBL/GenBank/DDBJ whole genome shotgun (WGS) entry which is preliminary data.</text>
</comment>